<dbReference type="InterPro" id="IPR016410">
    <property type="entry name" value="Phage_imm"/>
</dbReference>
<gene>
    <name evidence="2" type="ORF">ACFQBQ_05605</name>
</gene>
<evidence type="ECO:0000256" key="1">
    <source>
        <dbReference type="SAM" id="Phobius"/>
    </source>
</evidence>
<name>A0ABW1Z679_9BACT</name>
<evidence type="ECO:0000313" key="3">
    <source>
        <dbReference type="Proteomes" id="UP001596391"/>
    </source>
</evidence>
<dbReference type="Proteomes" id="UP001596391">
    <property type="component" value="Unassembled WGS sequence"/>
</dbReference>
<sequence>MHVLFAIFLLPFGAIHFLPTIIALLRDSQHKFAIFLINLFFGWTVIGWIFALVWALRSTPRYVYVPVPQGYRRY</sequence>
<keyword evidence="1" id="KW-1133">Transmembrane helix</keyword>
<reference evidence="3" key="1">
    <citation type="journal article" date="2019" name="Int. J. Syst. Evol. Microbiol.">
        <title>The Global Catalogue of Microorganisms (GCM) 10K type strain sequencing project: providing services to taxonomists for standard genome sequencing and annotation.</title>
        <authorList>
            <consortium name="The Broad Institute Genomics Platform"/>
            <consortium name="The Broad Institute Genome Sequencing Center for Infectious Disease"/>
            <person name="Wu L."/>
            <person name="Ma J."/>
        </authorList>
    </citation>
    <scope>NUCLEOTIDE SEQUENCE [LARGE SCALE GENOMIC DNA]</scope>
    <source>
        <strain evidence="3">CGMCC 1.16026</strain>
    </source>
</reference>
<dbReference type="RefSeq" id="WP_263371470.1">
    <property type="nucleotide sequence ID" value="NZ_JAGSYD010000003.1"/>
</dbReference>
<accession>A0ABW1Z679</accession>
<comment type="caution">
    <text evidence="2">The sequence shown here is derived from an EMBL/GenBank/DDBJ whole genome shotgun (WGS) entry which is preliminary data.</text>
</comment>
<feature type="transmembrane region" description="Helical" evidence="1">
    <location>
        <begin position="32"/>
        <end position="56"/>
    </location>
</feature>
<dbReference type="Pfam" id="PF14373">
    <property type="entry name" value="Imm_superinfect"/>
    <property type="match status" value="1"/>
</dbReference>
<keyword evidence="1" id="KW-0472">Membrane</keyword>
<protein>
    <submittedName>
        <fullName evidence="2">Superinfection immunity protein</fullName>
    </submittedName>
</protein>
<feature type="transmembrane region" description="Helical" evidence="1">
    <location>
        <begin position="6"/>
        <end position="25"/>
    </location>
</feature>
<keyword evidence="1" id="KW-0812">Transmembrane</keyword>
<organism evidence="2 3">
    <name type="scientific">Granulicella cerasi</name>
    <dbReference type="NCBI Taxonomy" id="741063"/>
    <lineage>
        <taxon>Bacteria</taxon>
        <taxon>Pseudomonadati</taxon>
        <taxon>Acidobacteriota</taxon>
        <taxon>Terriglobia</taxon>
        <taxon>Terriglobales</taxon>
        <taxon>Acidobacteriaceae</taxon>
        <taxon>Granulicella</taxon>
    </lineage>
</organism>
<evidence type="ECO:0000313" key="2">
    <source>
        <dbReference type="EMBL" id="MFC6645076.1"/>
    </source>
</evidence>
<proteinExistence type="predicted"/>
<keyword evidence="3" id="KW-1185">Reference proteome</keyword>
<dbReference type="EMBL" id="JBHSWI010000001">
    <property type="protein sequence ID" value="MFC6645076.1"/>
    <property type="molecule type" value="Genomic_DNA"/>
</dbReference>